<comment type="subcellular location">
    <subcellularLocation>
        <location evidence="2">Cytoplasm</location>
    </subcellularLocation>
    <subcellularLocation>
        <location evidence="1">Endoplasmic reticulum</location>
    </subcellularLocation>
</comment>
<dbReference type="Pfam" id="PF17004">
    <property type="entry name" value="SRP_TPR_like"/>
    <property type="match status" value="1"/>
</dbReference>
<dbReference type="InterPro" id="IPR026270">
    <property type="entry name" value="SRP72"/>
</dbReference>
<dbReference type="SUPFAM" id="SSF48452">
    <property type="entry name" value="TPR-like"/>
    <property type="match status" value="1"/>
</dbReference>
<dbReference type="FunCoup" id="A0A1Y2BFX8">
    <property type="interactions" value="401"/>
</dbReference>
<keyword evidence="7" id="KW-0733">Signal recognition particle</keyword>
<evidence type="ECO:0000256" key="9">
    <source>
        <dbReference type="SAM" id="MobiDB-lite"/>
    </source>
</evidence>
<dbReference type="InterPro" id="IPR013699">
    <property type="entry name" value="Signal_recog_part_SRP72_RNA-bd"/>
</dbReference>
<name>A0A1Y2BFX8_9TREE</name>
<dbReference type="Gene3D" id="1.25.40.10">
    <property type="entry name" value="Tetratricopeptide repeat domain"/>
    <property type="match status" value="1"/>
</dbReference>
<dbReference type="PANTHER" id="PTHR14094:SF9">
    <property type="entry name" value="SIGNAL RECOGNITION PARTICLE SUBUNIT SRP72"/>
    <property type="match status" value="1"/>
</dbReference>
<comment type="similarity">
    <text evidence="3">Belongs to the SRP72 family.</text>
</comment>
<dbReference type="InterPro" id="IPR031545">
    <property type="entry name" value="SRP72_TPR-like"/>
</dbReference>
<evidence type="ECO:0000259" key="10">
    <source>
        <dbReference type="Pfam" id="PF08492"/>
    </source>
</evidence>
<reference evidence="11 12" key="1">
    <citation type="submission" date="2016-07" db="EMBL/GenBank/DDBJ databases">
        <title>Pervasive Adenine N6-methylation of Active Genes in Fungi.</title>
        <authorList>
            <consortium name="DOE Joint Genome Institute"/>
            <person name="Mondo S.J."/>
            <person name="Dannebaum R.O."/>
            <person name="Kuo R.C."/>
            <person name="Labutti K."/>
            <person name="Haridas S."/>
            <person name="Kuo A."/>
            <person name="Salamov A."/>
            <person name="Ahrendt S.R."/>
            <person name="Lipzen A."/>
            <person name="Sullivan W."/>
            <person name="Andreopoulos W.B."/>
            <person name="Clum A."/>
            <person name="Lindquist E."/>
            <person name="Daum C."/>
            <person name="Ramamoorthy G.K."/>
            <person name="Gryganskyi A."/>
            <person name="Culley D."/>
            <person name="Magnuson J.K."/>
            <person name="James T.Y."/>
            <person name="O'Malley M.A."/>
            <person name="Stajich J.E."/>
            <person name="Spatafora J.W."/>
            <person name="Visel A."/>
            <person name="Grigoriev I.V."/>
        </authorList>
    </citation>
    <scope>NUCLEOTIDE SEQUENCE [LARGE SCALE GENOMIC DNA]</scope>
    <source>
        <strain evidence="11 12">68-887.2</strain>
    </source>
</reference>
<dbReference type="Pfam" id="PF08492">
    <property type="entry name" value="SRP72"/>
    <property type="match status" value="1"/>
</dbReference>
<dbReference type="AlphaFoldDB" id="A0A1Y2BFX8"/>
<evidence type="ECO:0000256" key="1">
    <source>
        <dbReference type="ARBA" id="ARBA00004240"/>
    </source>
</evidence>
<keyword evidence="5" id="KW-0963">Cytoplasm</keyword>
<dbReference type="PANTHER" id="PTHR14094">
    <property type="entry name" value="SIGNAL RECOGNITION PARTICLE 72"/>
    <property type="match status" value="1"/>
</dbReference>
<comment type="caution">
    <text evidence="11">The sequence shown here is derived from an EMBL/GenBank/DDBJ whole genome shotgun (WGS) entry which is preliminary data.</text>
</comment>
<feature type="region of interest" description="Disordered" evidence="9">
    <location>
        <begin position="290"/>
        <end position="333"/>
    </location>
</feature>
<dbReference type="GO" id="GO:0008312">
    <property type="term" value="F:7S RNA binding"/>
    <property type="evidence" value="ECO:0007669"/>
    <property type="project" value="InterPro"/>
</dbReference>
<feature type="region of interest" description="Disordered" evidence="9">
    <location>
        <begin position="246"/>
        <end position="273"/>
    </location>
</feature>
<feature type="domain" description="Signal recognition particle SRP72 subunit RNA-binding" evidence="10">
    <location>
        <begin position="239"/>
        <end position="289"/>
    </location>
</feature>
<evidence type="ECO:0000256" key="3">
    <source>
        <dbReference type="ARBA" id="ARBA00007676"/>
    </source>
</evidence>
<dbReference type="GO" id="GO:0006614">
    <property type="term" value="P:SRP-dependent cotranslational protein targeting to membrane"/>
    <property type="evidence" value="ECO:0007669"/>
    <property type="project" value="InterPro"/>
</dbReference>
<dbReference type="GO" id="GO:0043022">
    <property type="term" value="F:ribosome binding"/>
    <property type="evidence" value="ECO:0007669"/>
    <property type="project" value="TreeGrafter"/>
</dbReference>
<keyword evidence="6" id="KW-0256">Endoplasmic reticulum</keyword>
<feature type="region of interest" description="Disordered" evidence="9">
    <location>
        <begin position="1"/>
        <end position="33"/>
    </location>
</feature>
<dbReference type="OrthoDB" id="5421607at2759"/>
<dbReference type="GO" id="GO:0005783">
    <property type="term" value="C:endoplasmic reticulum"/>
    <property type="evidence" value="ECO:0007669"/>
    <property type="project" value="UniProtKB-SubCell"/>
</dbReference>
<keyword evidence="12" id="KW-1185">Reference proteome</keyword>
<evidence type="ECO:0000256" key="7">
    <source>
        <dbReference type="ARBA" id="ARBA00023135"/>
    </source>
</evidence>
<dbReference type="EMBL" id="MCFC01000005">
    <property type="protein sequence ID" value="ORY33731.1"/>
    <property type="molecule type" value="Genomic_DNA"/>
</dbReference>
<gene>
    <name evidence="11" type="ORF">BCR39DRAFT_518912</name>
</gene>
<evidence type="ECO:0000256" key="4">
    <source>
        <dbReference type="ARBA" id="ARBA00018350"/>
    </source>
</evidence>
<evidence type="ECO:0000313" key="12">
    <source>
        <dbReference type="Proteomes" id="UP000193986"/>
    </source>
</evidence>
<sequence length="333" mass="36186">MSTTTTSQKAKPGSVVKTHKSFTPRPPRSPEERLPRLYRSLTDQVDDGHLTNAIKTCRKILFLDPKSTSAFQTLLFLHLQIDDYTAALELLSSPSAPSDLKFERAYCLYRLHREKEAMAMLDGLEGRKVMHLEAQIRYRLGEFGKAQELYDDLLAGYDSSSPEYPDILTNLAATTAQTEFISHSFHSYLRTPAPTAENSSGLASHVPAEGELESYVPSLPTGWAIGGVEGIKKAVVAAPVKTDKDKTADGKVAKPRKTRHKLPKGAVPGKAFSEDPERWLPLRQRTSYIQAQSKKKRANQSMGVGMTQGSTASAAASGGGGGGGAKGKKGKKK</sequence>
<evidence type="ECO:0000256" key="6">
    <source>
        <dbReference type="ARBA" id="ARBA00022824"/>
    </source>
</evidence>
<dbReference type="STRING" id="71784.A0A1Y2BFX8"/>
<proteinExistence type="inferred from homology"/>
<evidence type="ECO:0000313" key="11">
    <source>
        <dbReference type="EMBL" id="ORY33731.1"/>
    </source>
</evidence>
<feature type="compositionally biased region" description="Basic residues" evidence="9">
    <location>
        <begin position="253"/>
        <end position="263"/>
    </location>
</feature>
<dbReference type="InParanoid" id="A0A1Y2BFX8"/>
<evidence type="ECO:0000256" key="8">
    <source>
        <dbReference type="ARBA" id="ARBA00023274"/>
    </source>
</evidence>
<evidence type="ECO:0000256" key="5">
    <source>
        <dbReference type="ARBA" id="ARBA00022490"/>
    </source>
</evidence>
<protein>
    <recommendedName>
        <fullName evidence="4">Signal recognition particle subunit SRP72</fullName>
    </recommendedName>
</protein>
<evidence type="ECO:0000256" key="2">
    <source>
        <dbReference type="ARBA" id="ARBA00004496"/>
    </source>
</evidence>
<dbReference type="Proteomes" id="UP000193986">
    <property type="component" value="Unassembled WGS sequence"/>
</dbReference>
<accession>A0A1Y2BFX8</accession>
<organism evidence="11 12">
    <name type="scientific">Naematelia encephala</name>
    <dbReference type="NCBI Taxonomy" id="71784"/>
    <lineage>
        <taxon>Eukaryota</taxon>
        <taxon>Fungi</taxon>
        <taxon>Dikarya</taxon>
        <taxon>Basidiomycota</taxon>
        <taxon>Agaricomycotina</taxon>
        <taxon>Tremellomycetes</taxon>
        <taxon>Tremellales</taxon>
        <taxon>Naemateliaceae</taxon>
        <taxon>Naematelia</taxon>
    </lineage>
</organism>
<dbReference type="InterPro" id="IPR011990">
    <property type="entry name" value="TPR-like_helical_dom_sf"/>
</dbReference>
<keyword evidence="8" id="KW-0687">Ribonucleoprotein</keyword>
<dbReference type="GO" id="GO:0005786">
    <property type="term" value="C:signal recognition particle, endoplasmic reticulum targeting"/>
    <property type="evidence" value="ECO:0007669"/>
    <property type="project" value="UniProtKB-KW"/>
</dbReference>